<dbReference type="PANTHER" id="PTHR44129">
    <property type="entry name" value="WD REPEAT-CONTAINING PROTEIN POP1"/>
    <property type="match status" value="1"/>
</dbReference>
<feature type="repeat" description="WD" evidence="3">
    <location>
        <begin position="817"/>
        <end position="848"/>
    </location>
</feature>
<reference evidence="5 6" key="1">
    <citation type="submission" date="2024-01" db="EMBL/GenBank/DDBJ databases">
        <title>Genome analysis.</title>
        <authorList>
            <person name="Zhang K."/>
        </authorList>
    </citation>
    <scope>NUCLEOTIDE SEQUENCE [LARGE SCALE GENOMIC DNA]</scope>
    <source>
        <strain evidence="5 6">CGMCC 4.1753</strain>
    </source>
</reference>
<dbReference type="PROSITE" id="PS50294">
    <property type="entry name" value="WD_REPEATS_REGION"/>
    <property type="match status" value="1"/>
</dbReference>
<dbReference type="SUPFAM" id="SSF50978">
    <property type="entry name" value="WD40 repeat-like"/>
    <property type="match status" value="1"/>
</dbReference>
<evidence type="ECO:0000256" key="4">
    <source>
        <dbReference type="SAM" id="MobiDB-lite"/>
    </source>
</evidence>
<protein>
    <submittedName>
        <fullName evidence="5">AAA family ATPase</fullName>
    </submittedName>
</protein>
<sequence>MEHEAADTFAVHVLPMGRVAGYDDEDMAGEADLAADALRRMGGRRADPVFQGTAVRSLTEADEALAHWAGEQGDEEPCSSALLWFGHGRAAALGSVLLVPDSEERNARVTPDMVAHHVHMEQQSRTYGEGHWALVVFEACNSENFTEDVAQRFNGTGQPRVRSLLLIATGKAAAQGYLGTFRRVLESFVNSKTSHDEVFTLRDLQRHFADSGCYARLVGDDTHAELRLLLPGHVPLVGATSVADQRREQSRFDQEPDDPPQRKAPDRAGFLEVVHDFTGRTRELQAVADWRDTPGAPAVLVVTGPPGTGKSALLGEAVQRWLHRGTPGPEGADAQPSRAVHIGSGASGEEPTTCELPYVAAVLALTGSTSADVVRRLGVALGTATDGADAESSGDAALAVEGLRLRLGELVGAAPASWAPTRALIVADALDEARDPLRVATVLRDLTAIPGVRLLIGTRPSPFPSISGTGRADLLEVLGAGTGDAEILKLAPDPTATRARIERGVRRILQAHPAGDEGWQETVVDRIGQAVHSHVSDGSWQFLQAALVLQEIEQRPGVLSADRQARIALDHMLARDQTGLFHAAVARITAGLPTARPLLRALAYAHGRGLPLADGIWARAAAGIAGSGSRVDEEQLELFLNRAAAYVLIDGEDRRSVYRLAHRTYAEELLTGSTPRDRLAMLAAFLDLAADQAGEGGPLSPHLAARLAEYAADCGAAGWAALGRRPAVIDRLAPASLSTLALTPGPGTGTMPTELPVEVLGTVASAHLIKASRPDDRPALRQLGGLRAAGALHEAGPDSAWEVCWGKLLRVPLHLRLGGPDGVVTALAARPDATWLVTGSHDGTVVVWRPWRGHVPVLLLRGCDKPVRALAVLADGPSGPGLLAVAHHNRTIQLWNTATEHHRPLAVETDELVTVMAVLPDGTRRCVVAGEVGFLALLGPNGSLQRAETPLAATDVVGLAPVSGSVGPQLVVAANQCGLLSVWDVGGPVPVLVHRRHARTGLSGLTWVSDPVAGPRIVTVSDEGHVGYWRVEAGDRGPEIIADWFGSGPAAECTAPRVLATLPVSEESRVPVIGDERGRVRVVPLPTGEAALTGVETSTGTGAITAIGALRGPHGGAVLVTAAERDPTVHFWDPQAVAFDGTAASVDTPSAVSELRRHIFPDGREALVVTERRAERTAERVLDAGDGAELTDAASPADGTGARKTPLPEGAEDLHGRVMGCVDLVGLDTARGVRMRATAGRDGTVVLWREDVHWRPVRTLRLGAPCLRLASLGAGRLAVAMDDGIAVLKINPVAWATDGRGAEDTHA</sequence>
<dbReference type="Pfam" id="PF00400">
    <property type="entry name" value="WD40"/>
    <property type="match status" value="1"/>
</dbReference>
<proteinExistence type="predicted"/>
<evidence type="ECO:0000313" key="5">
    <source>
        <dbReference type="EMBL" id="MEC7058048.1"/>
    </source>
</evidence>
<dbReference type="RefSeq" id="WP_191844994.1">
    <property type="nucleotide sequence ID" value="NZ_BMUO01000001.1"/>
</dbReference>
<accession>A0ABU6M8B8</accession>
<gene>
    <name evidence="5" type="ORF">RFN57_38035</name>
</gene>
<dbReference type="InterPro" id="IPR015943">
    <property type="entry name" value="WD40/YVTN_repeat-like_dom_sf"/>
</dbReference>
<dbReference type="SUPFAM" id="SSF50969">
    <property type="entry name" value="YVTN repeat-like/Quinoprotein amine dehydrogenase"/>
    <property type="match status" value="1"/>
</dbReference>
<keyword evidence="2" id="KW-0677">Repeat</keyword>
<evidence type="ECO:0000256" key="1">
    <source>
        <dbReference type="ARBA" id="ARBA00022574"/>
    </source>
</evidence>
<dbReference type="InterPro" id="IPR001680">
    <property type="entry name" value="WD40_rpt"/>
</dbReference>
<dbReference type="InterPro" id="IPR011044">
    <property type="entry name" value="Quino_amine_DH_bsu"/>
</dbReference>
<evidence type="ECO:0000313" key="6">
    <source>
        <dbReference type="Proteomes" id="UP001353952"/>
    </source>
</evidence>
<evidence type="ECO:0000256" key="2">
    <source>
        <dbReference type="ARBA" id="ARBA00022737"/>
    </source>
</evidence>
<dbReference type="Gene3D" id="2.130.10.10">
    <property type="entry name" value="YVTN repeat-like/Quinoprotein amine dehydrogenase"/>
    <property type="match status" value="2"/>
</dbReference>
<keyword evidence="1 3" id="KW-0853">WD repeat</keyword>
<dbReference type="SMART" id="SM00320">
    <property type="entry name" value="WD40"/>
    <property type="match status" value="4"/>
</dbReference>
<dbReference type="InterPro" id="IPR050349">
    <property type="entry name" value="WD_LIS1/nudF_dynein_reg"/>
</dbReference>
<comment type="caution">
    <text evidence="5">The sequence shown here is derived from an EMBL/GenBank/DDBJ whole genome shotgun (WGS) entry which is preliminary data.</text>
</comment>
<dbReference type="InterPro" id="IPR036322">
    <property type="entry name" value="WD40_repeat_dom_sf"/>
</dbReference>
<dbReference type="EMBL" id="JAYXNZ010000002">
    <property type="protein sequence ID" value="MEC7058048.1"/>
    <property type="molecule type" value="Genomic_DNA"/>
</dbReference>
<evidence type="ECO:0000256" key="3">
    <source>
        <dbReference type="PROSITE-ProRule" id="PRU00221"/>
    </source>
</evidence>
<dbReference type="PROSITE" id="PS50082">
    <property type="entry name" value="WD_REPEATS_2"/>
    <property type="match status" value="1"/>
</dbReference>
<dbReference type="InterPro" id="IPR027417">
    <property type="entry name" value="P-loop_NTPase"/>
</dbReference>
<organism evidence="5 6">
    <name type="scientific">Streptomyces violaceochromogenes</name>
    <dbReference type="NCBI Taxonomy" id="67377"/>
    <lineage>
        <taxon>Bacteria</taxon>
        <taxon>Bacillati</taxon>
        <taxon>Actinomycetota</taxon>
        <taxon>Actinomycetes</taxon>
        <taxon>Kitasatosporales</taxon>
        <taxon>Streptomycetaceae</taxon>
        <taxon>Streptomyces</taxon>
    </lineage>
</organism>
<dbReference type="Proteomes" id="UP001353952">
    <property type="component" value="Unassembled WGS sequence"/>
</dbReference>
<dbReference type="SUPFAM" id="SSF52540">
    <property type="entry name" value="P-loop containing nucleoside triphosphate hydrolases"/>
    <property type="match status" value="1"/>
</dbReference>
<keyword evidence="6" id="KW-1185">Reference proteome</keyword>
<feature type="region of interest" description="Disordered" evidence="4">
    <location>
        <begin position="1184"/>
        <end position="1212"/>
    </location>
</feature>
<feature type="compositionally biased region" description="Basic and acidic residues" evidence="4">
    <location>
        <begin position="244"/>
        <end position="266"/>
    </location>
</feature>
<feature type="region of interest" description="Disordered" evidence="4">
    <location>
        <begin position="241"/>
        <end position="267"/>
    </location>
</feature>
<name>A0ABU6M8B8_9ACTN</name>